<organism evidence="2 3">
    <name type="scientific">Mucilaginibacter lappiensis</name>
    <dbReference type="NCBI Taxonomy" id="354630"/>
    <lineage>
        <taxon>Bacteria</taxon>
        <taxon>Pseudomonadati</taxon>
        <taxon>Bacteroidota</taxon>
        <taxon>Sphingobacteriia</taxon>
        <taxon>Sphingobacteriales</taxon>
        <taxon>Sphingobacteriaceae</taxon>
        <taxon>Mucilaginibacter</taxon>
    </lineage>
</organism>
<dbReference type="EMBL" id="JACHCA010000007">
    <property type="protein sequence ID" value="MBB6128826.1"/>
    <property type="molecule type" value="Genomic_DNA"/>
</dbReference>
<accession>A0A841JGV5</accession>
<gene>
    <name evidence="2" type="ORF">HDF22_002949</name>
</gene>
<evidence type="ECO:0000313" key="3">
    <source>
        <dbReference type="Proteomes" id="UP000548326"/>
    </source>
</evidence>
<proteinExistence type="predicted"/>
<dbReference type="Proteomes" id="UP000548326">
    <property type="component" value="Unassembled WGS sequence"/>
</dbReference>
<name>A0A841JGV5_9SPHI</name>
<evidence type="ECO:0000256" key="1">
    <source>
        <dbReference type="SAM" id="Phobius"/>
    </source>
</evidence>
<evidence type="ECO:0000313" key="2">
    <source>
        <dbReference type="EMBL" id="MBB6128826.1"/>
    </source>
</evidence>
<keyword evidence="1" id="KW-0812">Transmembrane</keyword>
<protein>
    <submittedName>
        <fullName evidence="2">Uncharacterized protein</fullName>
    </submittedName>
</protein>
<dbReference type="RefSeq" id="WP_221276054.1">
    <property type="nucleotide sequence ID" value="NZ_JACHCA010000007.1"/>
</dbReference>
<sequence>MYNFIPLIISVLALLLSALTFYYSRLKKGEVKMTKPTTIFFGPDGVNLENSEEKKVFIRTLLYSSSDRGQYIQNMFVRLQRGESIQNFNVWVYDDKGLARGSGLFVNKEGISSNHHFLLPRNAVYDFLPGEYQLEVFVETVNNKTYKIFEQNLNIATSHYEEVMDKKSGIFYDWAPDSKNYDAHVDRRNKKALQC</sequence>
<dbReference type="AlphaFoldDB" id="A0A841JGV5"/>
<keyword evidence="1" id="KW-1133">Transmembrane helix</keyword>
<keyword evidence="1" id="KW-0472">Membrane</keyword>
<reference evidence="2 3" key="1">
    <citation type="submission" date="2020-08" db="EMBL/GenBank/DDBJ databases">
        <title>Genomic Encyclopedia of Type Strains, Phase IV (KMG-V): Genome sequencing to study the core and pangenomes of soil and plant-associated prokaryotes.</title>
        <authorList>
            <person name="Whitman W."/>
        </authorList>
    </citation>
    <scope>NUCLEOTIDE SEQUENCE [LARGE SCALE GENOMIC DNA]</scope>
    <source>
        <strain evidence="2 3">MP601</strain>
    </source>
</reference>
<feature type="transmembrane region" description="Helical" evidence="1">
    <location>
        <begin position="6"/>
        <end position="23"/>
    </location>
</feature>
<comment type="caution">
    <text evidence="2">The sequence shown here is derived from an EMBL/GenBank/DDBJ whole genome shotgun (WGS) entry which is preliminary data.</text>
</comment>